<gene>
    <name evidence="3" type="ORF">GNP95_04695</name>
</gene>
<protein>
    <recommendedName>
        <fullName evidence="2">VanZ-like domain-containing protein</fullName>
    </recommendedName>
</protein>
<keyword evidence="1" id="KW-0812">Transmembrane</keyword>
<reference evidence="3 4" key="1">
    <citation type="submission" date="2019-11" db="EMBL/GenBank/DDBJ databases">
        <title>Draft genome sequences of five Paenibacillus species of dairy origin.</title>
        <authorList>
            <person name="Olajide A.M."/>
            <person name="Chen S."/>
            <person name="Lapointe G."/>
        </authorList>
    </citation>
    <scope>NUCLEOTIDE SEQUENCE [LARGE SCALE GENOMIC DNA]</scope>
    <source>
        <strain evidence="3 4">12CR55</strain>
    </source>
</reference>
<dbReference type="OrthoDB" id="9805025at2"/>
<feature type="transmembrane region" description="Helical" evidence="1">
    <location>
        <begin position="47"/>
        <end position="68"/>
    </location>
</feature>
<evidence type="ECO:0000259" key="2">
    <source>
        <dbReference type="Pfam" id="PF04892"/>
    </source>
</evidence>
<feature type="transmembrane region" description="Helical" evidence="1">
    <location>
        <begin position="125"/>
        <end position="145"/>
    </location>
</feature>
<keyword evidence="1" id="KW-1133">Transmembrane helix</keyword>
<accession>A0A7X3CMT5</accession>
<dbReference type="PANTHER" id="PTHR36834:SF1">
    <property type="entry name" value="INTEGRAL MEMBRANE PROTEIN"/>
    <property type="match status" value="1"/>
</dbReference>
<dbReference type="RefSeq" id="WP_155609691.1">
    <property type="nucleotide sequence ID" value="NZ_WNZW01000001.1"/>
</dbReference>
<proteinExistence type="predicted"/>
<evidence type="ECO:0000313" key="3">
    <source>
        <dbReference type="EMBL" id="MUG44295.1"/>
    </source>
</evidence>
<sequence length="474" mass="53928">MDLQGIIDRLLPILPTALIIALVFIGVSYLSYAFYRKRGGRRTVTARQVITVFLILAWFVVVMVLTTFSRGANYEGWFNFQLFSGYVNAWNQWSLQEWQLIIFNMLMFAPLGFLLPLLSKTTRRFVPVLLLSLLITLGIECIQMLSRRGIFELDDILHNTLGSMAGYFVMSAILDIAERRKIAVKSVWRALSIPLLFVLLFSGALLVYHMKELGNLSIRPAIAQDMSHVKVTLNADLPTGAEPVSLYSNSRIHHLKYGEEMAALMKRTFDLQQVGGVRMDGFNRIWMLLADDGKEYTFNYAVNDGGWWLSTEGDGSGPMEQEELAKHGEYYESWMLSSGILPPNAVFSTQNEDTLRWDIERSIADIARGNSDYASGMVMIVPSGEHQIPHSLFYSIQENKFVRKIEIISPAQAYMEVAKGNFYVYNDLKNGDQLNVDEYELIYTYDSKGYYQPVYRFTGTVNESSWSTLIPAVK</sequence>
<feature type="domain" description="VanZ-like" evidence="2">
    <location>
        <begin position="54"/>
        <end position="171"/>
    </location>
</feature>
<evidence type="ECO:0000256" key="1">
    <source>
        <dbReference type="SAM" id="Phobius"/>
    </source>
</evidence>
<dbReference type="EMBL" id="WNZW01000001">
    <property type="protein sequence ID" value="MUG44295.1"/>
    <property type="molecule type" value="Genomic_DNA"/>
</dbReference>
<feature type="transmembrane region" description="Helical" evidence="1">
    <location>
        <begin position="188"/>
        <end position="210"/>
    </location>
</feature>
<dbReference type="InterPro" id="IPR006976">
    <property type="entry name" value="VanZ-like"/>
</dbReference>
<feature type="transmembrane region" description="Helical" evidence="1">
    <location>
        <begin position="12"/>
        <end position="35"/>
    </location>
</feature>
<feature type="transmembrane region" description="Helical" evidence="1">
    <location>
        <begin position="157"/>
        <end position="176"/>
    </location>
</feature>
<dbReference type="InterPro" id="IPR053150">
    <property type="entry name" value="Teicoplanin_resist-assoc"/>
</dbReference>
<dbReference type="AlphaFoldDB" id="A0A7X3CMT5"/>
<evidence type="ECO:0000313" key="4">
    <source>
        <dbReference type="Proteomes" id="UP000447876"/>
    </source>
</evidence>
<dbReference type="Proteomes" id="UP000447876">
    <property type="component" value="Unassembled WGS sequence"/>
</dbReference>
<organism evidence="3 4">
    <name type="scientific">Paenibacillus woosongensis</name>
    <dbReference type="NCBI Taxonomy" id="307580"/>
    <lineage>
        <taxon>Bacteria</taxon>
        <taxon>Bacillati</taxon>
        <taxon>Bacillota</taxon>
        <taxon>Bacilli</taxon>
        <taxon>Bacillales</taxon>
        <taxon>Paenibacillaceae</taxon>
        <taxon>Paenibacillus</taxon>
    </lineage>
</organism>
<name>A0A7X3CMT5_9BACL</name>
<dbReference type="PANTHER" id="PTHR36834">
    <property type="entry name" value="MEMBRANE PROTEIN-RELATED"/>
    <property type="match status" value="1"/>
</dbReference>
<dbReference type="Pfam" id="PF04892">
    <property type="entry name" value="VanZ"/>
    <property type="match status" value="1"/>
</dbReference>
<keyword evidence="1" id="KW-0472">Membrane</keyword>
<comment type="caution">
    <text evidence="3">The sequence shown here is derived from an EMBL/GenBank/DDBJ whole genome shotgun (WGS) entry which is preliminary data.</text>
</comment>
<feature type="transmembrane region" description="Helical" evidence="1">
    <location>
        <begin position="98"/>
        <end position="118"/>
    </location>
</feature>